<keyword evidence="4 12" id="KW-0812">Transmembrane</keyword>
<reference evidence="14" key="1">
    <citation type="submission" date="2022-01" db="EMBL/GenBank/DDBJ databases">
        <authorList>
            <person name="King R."/>
        </authorList>
    </citation>
    <scope>NUCLEOTIDE SEQUENCE</scope>
</reference>
<comment type="subcellular location">
    <subcellularLocation>
        <location evidence="1">Membrane</location>
        <topology evidence="1">Multi-pass membrane protein</topology>
    </subcellularLocation>
</comment>
<dbReference type="InterPro" id="IPR005821">
    <property type="entry name" value="Ion_trans_dom"/>
</dbReference>
<evidence type="ECO:0000256" key="10">
    <source>
        <dbReference type="ARBA" id="ARBA00023303"/>
    </source>
</evidence>
<feature type="domain" description="Ion transport" evidence="13">
    <location>
        <begin position="533"/>
        <end position="794"/>
    </location>
</feature>
<feature type="coiled-coil region" evidence="11">
    <location>
        <begin position="886"/>
        <end position="935"/>
    </location>
</feature>
<reference evidence="14" key="2">
    <citation type="submission" date="2022-10" db="EMBL/GenBank/DDBJ databases">
        <authorList>
            <consortium name="ENA_rothamsted_submissions"/>
            <consortium name="culmorum"/>
            <person name="King R."/>
        </authorList>
    </citation>
    <scope>NUCLEOTIDE SEQUENCE</scope>
</reference>
<dbReference type="Gene3D" id="1.25.40.20">
    <property type="entry name" value="Ankyrin repeat-containing domain"/>
    <property type="match status" value="2"/>
</dbReference>
<name>A0A9N9RX97_9DIPT</name>
<evidence type="ECO:0000256" key="11">
    <source>
        <dbReference type="SAM" id="Coils"/>
    </source>
</evidence>
<dbReference type="InterPro" id="IPR052076">
    <property type="entry name" value="TRP_cation_channel"/>
</dbReference>
<organism evidence="14 15">
    <name type="scientific">Chironomus riparius</name>
    <dbReference type="NCBI Taxonomy" id="315576"/>
    <lineage>
        <taxon>Eukaryota</taxon>
        <taxon>Metazoa</taxon>
        <taxon>Ecdysozoa</taxon>
        <taxon>Arthropoda</taxon>
        <taxon>Hexapoda</taxon>
        <taxon>Insecta</taxon>
        <taxon>Pterygota</taxon>
        <taxon>Neoptera</taxon>
        <taxon>Endopterygota</taxon>
        <taxon>Diptera</taxon>
        <taxon>Nematocera</taxon>
        <taxon>Chironomoidea</taxon>
        <taxon>Chironomidae</taxon>
        <taxon>Chironominae</taxon>
        <taxon>Chironomus</taxon>
    </lineage>
</organism>
<keyword evidence="10" id="KW-0407">Ion channel</keyword>
<feature type="transmembrane region" description="Helical" evidence="12">
    <location>
        <begin position="517"/>
        <end position="540"/>
    </location>
</feature>
<keyword evidence="6 12" id="KW-1133">Transmembrane helix</keyword>
<evidence type="ECO:0000313" key="15">
    <source>
        <dbReference type="Proteomes" id="UP001153620"/>
    </source>
</evidence>
<keyword evidence="11" id="KW-0175">Coiled coil</keyword>
<dbReference type="Pfam" id="PF00520">
    <property type="entry name" value="Ion_trans"/>
    <property type="match status" value="1"/>
</dbReference>
<evidence type="ECO:0000256" key="4">
    <source>
        <dbReference type="ARBA" id="ARBA00022692"/>
    </source>
</evidence>
<evidence type="ECO:0000256" key="9">
    <source>
        <dbReference type="ARBA" id="ARBA00023136"/>
    </source>
</evidence>
<dbReference type="InterPro" id="IPR036770">
    <property type="entry name" value="Ankyrin_rpt-contain_sf"/>
</dbReference>
<dbReference type="SMART" id="SM00248">
    <property type="entry name" value="ANK"/>
    <property type="match status" value="4"/>
</dbReference>
<dbReference type="GO" id="GO:0034703">
    <property type="term" value="C:cation channel complex"/>
    <property type="evidence" value="ECO:0007669"/>
    <property type="project" value="UniProtKB-ARBA"/>
</dbReference>
<keyword evidence="7" id="KW-0040">ANK repeat</keyword>
<dbReference type="InterPro" id="IPR002110">
    <property type="entry name" value="Ankyrin_rpt"/>
</dbReference>
<protein>
    <recommendedName>
        <fullName evidence="13">Ion transport domain-containing protein</fullName>
    </recommendedName>
</protein>
<keyword evidence="3" id="KW-0716">Sensory transduction</keyword>
<keyword evidence="9 12" id="KW-0472">Membrane</keyword>
<feature type="transmembrane region" description="Helical" evidence="12">
    <location>
        <begin position="571"/>
        <end position="589"/>
    </location>
</feature>
<evidence type="ECO:0000256" key="1">
    <source>
        <dbReference type="ARBA" id="ARBA00004141"/>
    </source>
</evidence>
<dbReference type="PANTHER" id="PTHR47143">
    <property type="entry name" value="TRANSIENT RECEPTOR POTENTIAL CATION CHANNEL PROTEIN PAINLESS"/>
    <property type="match status" value="1"/>
</dbReference>
<gene>
    <name evidence="14" type="ORF">CHIRRI_LOCUS9813</name>
</gene>
<evidence type="ECO:0000256" key="12">
    <source>
        <dbReference type="SAM" id="Phobius"/>
    </source>
</evidence>
<feature type="transmembrane region" description="Helical" evidence="12">
    <location>
        <begin position="679"/>
        <end position="696"/>
    </location>
</feature>
<dbReference type="SUPFAM" id="SSF48403">
    <property type="entry name" value="Ankyrin repeat"/>
    <property type="match status" value="1"/>
</dbReference>
<evidence type="ECO:0000256" key="2">
    <source>
        <dbReference type="ARBA" id="ARBA00022448"/>
    </source>
</evidence>
<evidence type="ECO:0000256" key="5">
    <source>
        <dbReference type="ARBA" id="ARBA00022737"/>
    </source>
</evidence>
<accession>A0A9N9RX97</accession>
<keyword evidence="5" id="KW-0677">Repeat</keyword>
<dbReference type="GO" id="GO:0005216">
    <property type="term" value="F:monoatomic ion channel activity"/>
    <property type="evidence" value="ECO:0007669"/>
    <property type="project" value="InterPro"/>
</dbReference>
<proteinExistence type="predicted"/>
<feature type="transmembrane region" description="Helical" evidence="12">
    <location>
        <begin position="609"/>
        <end position="626"/>
    </location>
</feature>
<feature type="transmembrane region" description="Helical" evidence="12">
    <location>
        <begin position="638"/>
        <end position="659"/>
    </location>
</feature>
<evidence type="ECO:0000313" key="14">
    <source>
        <dbReference type="EMBL" id="CAG9806961.1"/>
    </source>
</evidence>
<evidence type="ECO:0000256" key="3">
    <source>
        <dbReference type="ARBA" id="ARBA00022606"/>
    </source>
</evidence>
<dbReference type="AlphaFoldDB" id="A0A9N9RX97"/>
<sequence length="936" mass="108267">MLHNLEMYSAFNERNLGKFIEELEVYKADPNFRIDAKDCTIFENILGTPGSGIFIKACLQHGADFNMKRNSSKYPLHFVIDSQCIDNLKAVENLFSINKIKAKSSPYVNVKDSTGRNALHMLAELLTNESFETIYPMMKLLIIHGCNINAANNEGKTPFSIVAEKVHQLEKADDITIYLVENGDVDYFLHENNEVLKKILNQEATKHKEKKDLVVNYESMLELLTEGDINKFETKFKFFKNSITSTDKFNEHCSDLLEIAIINSLLNIVDLLISNGMDVNRISGLSSNGLPPIFRAYKNSNIGILNALIQQPNIKLHVDRFGHKFTLFHHFFDEFKEKSNKTSFKNFVYSREMSQDENKCFNFLLTNKSTCSHKYLNEKDEGIYSVLSYSVHYKMDYMTIELLKAGAYVGPVIKKIRKSMLVELLDNCISTDNHFLDDKDFEIKLNYGFLIPPVKAEKSATKDEETKLEIAKIIPLKKNYEEMKPLSDIADDVELRRLVTHPVLSSFILLKWNKINFLVYVNLFMILFYMFTFIPFIYLLQESIENSIRSRNSEIILNVSSFGSNFRPKSTIYYVFYILSCISLLLIIARESSQFFLSIKQYFMSRSNWIDMILILCSLAILFRVFDHKNPHQLRIFCTIVTMLTVAEYFSLLGYLPVLSVSLHTKIFKKVLMTFLKSLAFYSILILGFALSFHTLHGDKFITDIRNGNTTIPGDIYPTNHTRNERFNNFYTIQLSVVKSFIMLTGELEGSYVRLDGIAYKALFVLFVFLVTIVLYNLLNALAVSDTQEIKSDAKLIDLCQRIKTMEQSEESVFQKNSRFGQKLKSIISLFPKTISDGCITIKPNKGRYVLVKNRKICSNDWIPNYMSCLKRYVKMNEEIIQDMRIHILNKREEQAKNVIRSLKENRYEKMANDIVKLSEIMNKIQSRIDQLQNGS</sequence>
<evidence type="ECO:0000256" key="8">
    <source>
        <dbReference type="ARBA" id="ARBA00023065"/>
    </source>
</evidence>
<keyword evidence="15" id="KW-1185">Reference proteome</keyword>
<feature type="transmembrane region" description="Helical" evidence="12">
    <location>
        <begin position="758"/>
        <end position="779"/>
    </location>
</feature>
<evidence type="ECO:0000256" key="7">
    <source>
        <dbReference type="ARBA" id="ARBA00023043"/>
    </source>
</evidence>
<dbReference type="EMBL" id="OU895879">
    <property type="protein sequence ID" value="CAG9806961.1"/>
    <property type="molecule type" value="Genomic_DNA"/>
</dbReference>
<dbReference type="Proteomes" id="UP001153620">
    <property type="component" value="Chromosome 3"/>
</dbReference>
<evidence type="ECO:0000256" key="6">
    <source>
        <dbReference type="ARBA" id="ARBA00022989"/>
    </source>
</evidence>
<evidence type="ECO:0000259" key="13">
    <source>
        <dbReference type="Pfam" id="PF00520"/>
    </source>
</evidence>
<dbReference type="OrthoDB" id="7784786at2759"/>
<keyword evidence="2" id="KW-0813">Transport</keyword>
<dbReference type="PANTHER" id="PTHR47143:SF4">
    <property type="entry name" value="TRANSIENT RECEPTOR POTENTIAL CATION CHANNEL PROTEIN PAINLESS"/>
    <property type="match status" value="1"/>
</dbReference>
<keyword evidence="8" id="KW-0406">Ion transport</keyword>